<name>A0A0A9GPF9_ARUDO</name>
<proteinExistence type="predicted"/>
<reference evidence="1" key="1">
    <citation type="submission" date="2014-09" db="EMBL/GenBank/DDBJ databases">
        <authorList>
            <person name="Magalhaes I.L.F."/>
            <person name="Oliveira U."/>
            <person name="Santos F.R."/>
            <person name="Vidigal T.H.D.A."/>
            <person name="Brescovit A.D."/>
            <person name="Santos A.J."/>
        </authorList>
    </citation>
    <scope>NUCLEOTIDE SEQUENCE</scope>
    <source>
        <tissue evidence="1">Shoot tissue taken approximately 20 cm above the soil surface</tissue>
    </source>
</reference>
<dbReference type="EMBL" id="GBRH01175353">
    <property type="protein sequence ID" value="JAE22543.1"/>
    <property type="molecule type" value="Transcribed_RNA"/>
</dbReference>
<sequence>MDPCNPVKPLTCCPRVSSCISQTTGRNLKGSCIRIETTLFPSRELKSTPLYFDQSTNFKLA</sequence>
<evidence type="ECO:0000313" key="1">
    <source>
        <dbReference type="EMBL" id="JAE22543.1"/>
    </source>
</evidence>
<organism evidence="1">
    <name type="scientific">Arundo donax</name>
    <name type="common">Giant reed</name>
    <name type="synonym">Donax arundinaceus</name>
    <dbReference type="NCBI Taxonomy" id="35708"/>
    <lineage>
        <taxon>Eukaryota</taxon>
        <taxon>Viridiplantae</taxon>
        <taxon>Streptophyta</taxon>
        <taxon>Embryophyta</taxon>
        <taxon>Tracheophyta</taxon>
        <taxon>Spermatophyta</taxon>
        <taxon>Magnoliopsida</taxon>
        <taxon>Liliopsida</taxon>
        <taxon>Poales</taxon>
        <taxon>Poaceae</taxon>
        <taxon>PACMAD clade</taxon>
        <taxon>Arundinoideae</taxon>
        <taxon>Arundineae</taxon>
        <taxon>Arundo</taxon>
    </lineage>
</organism>
<accession>A0A0A9GPF9</accession>
<reference evidence="1" key="2">
    <citation type="journal article" date="2015" name="Data Brief">
        <title>Shoot transcriptome of the giant reed, Arundo donax.</title>
        <authorList>
            <person name="Barrero R.A."/>
            <person name="Guerrero F.D."/>
            <person name="Moolhuijzen P."/>
            <person name="Goolsby J.A."/>
            <person name="Tidwell J."/>
            <person name="Bellgard S.E."/>
            <person name="Bellgard M.I."/>
        </authorList>
    </citation>
    <scope>NUCLEOTIDE SEQUENCE</scope>
    <source>
        <tissue evidence="1">Shoot tissue taken approximately 20 cm above the soil surface</tissue>
    </source>
</reference>
<dbReference type="AlphaFoldDB" id="A0A0A9GPF9"/>
<protein>
    <submittedName>
        <fullName evidence="1">Uncharacterized protein</fullName>
    </submittedName>
</protein>